<feature type="transmembrane region" description="Helical" evidence="1">
    <location>
        <begin position="83"/>
        <end position="104"/>
    </location>
</feature>
<dbReference type="STRING" id="1041930.Mtc_1586"/>
<dbReference type="OrthoDB" id="147409at2157"/>
<dbReference type="GeneID" id="11971724"/>
<name>H8I787_METCZ</name>
<dbReference type="Proteomes" id="UP000005233">
    <property type="component" value="Chromosome"/>
</dbReference>
<evidence type="ECO:0000313" key="3">
    <source>
        <dbReference type="Proteomes" id="UP000005233"/>
    </source>
</evidence>
<gene>
    <name evidence="2" type="ordered locus">Mtc_1586</name>
</gene>
<organism evidence="2 3">
    <name type="scientific">Methanocella conradii (strain DSM 24694 / JCM 17849 / CGMCC 1.5162 / HZ254)</name>
    <dbReference type="NCBI Taxonomy" id="1041930"/>
    <lineage>
        <taxon>Archaea</taxon>
        <taxon>Methanobacteriati</taxon>
        <taxon>Methanobacteriota</taxon>
        <taxon>Stenosarchaea group</taxon>
        <taxon>Methanomicrobia</taxon>
        <taxon>Methanocellales</taxon>
        <taxon>Methanocellaceae</taxon>
        <taxon>Methanocella</taxon>
    </lineage>
</organism>
<dbReference type="HOGENOM" id="CLU_1782498_0_0_2"/>
<feature type="transmembrane region" description="Helical" evidence="1">
    <location>
        <begin position="110"/>
        <end position="135"/>
    </location>
</feature>
<proteinExistence type="predicted"/>
<dbReference type="AlphaFoldDB" id="H8I787"/>
<reference evidence="2 3" key="1">
    <citation type="journal article" date="2012" name="J. Bacteriol.">
        <title>Complete genome sequence of a thermophilic methanogen, Methanocella conradii HZ254, isolated from Chinese rice field soil.</title>
        <authorList>
            <person name="Lu Z."/>
            <person name="Lu Y."/>
        </authorList>
    </citation>
    <scope>NUCLEOTIDE SEQUENCE [LARGE SCALE GENOMIC DNA]</scope>
    <source>
        <strain evidence="3">DSM 24694 / JCM 17849 / CGMCC 1.5162 / HZ254</strain>
    </source>
</reference>
<evidence type="ECO:0000256" key="1">
    <source>
        <dbReference type="SAM" id="Phobius"/>
    </source>
</evidence>
<evidence type="ECO:0008006" key="4">
    <source>
        <dbReference type="Google" id="ProtNLM"/>
    </source>
</evidence>
<dbReference type="RefSeq" id="WP_014406169.1">
    <property type="nucleotide sequence ID" value="NC_017034.1"/>
</dbReference>
<keyword evidence="1" id="KW-1133">Transmembrane helix</keyword>
<feature type="transmembrane region" description="Helical" evidence="1">
    <location>
        <begin position="49"/>
        <end position="71"/>
    </location>
</feature>
<dbReference type="EMBL" id="CP003243">
    <property type="protein sequence ID" value="AFD00338.1"/>
    <property type="molecule type" value="Genomic_DNA"/>
</dbReference>
<sequence>MKSSKLLFASSIMFYVFYDIVSTIAASKYLGTFDYEKSFILKASYNAAGMAGFILIKLMFSLMALYLAYLLIERFHKFRGVGLGMLAGATCAGLFVGTSNFNIMLNGSSFWIMGMDSGTIAALIIILCAVGGFLLMPSNSPAKGA</sequence>
<protein>
    <recommendedName>
        <fullName evidence="4">DUF5658 domain-containing protein</fullName>
    </recommendedName>
</protein>
<keyword evidence="1" id="KW-0472">Membrane</keyword>
<evidence type="ECO:0000313" key="2">
    <source>
        <dbReference type="EMBL" id="AFD00338.1"/>
    </source>
</evidence>
<keyword evidence="3" id="KW-1185">Reference proteome</keyword>
<dbReference type="KEGG" id="mez:Mtc_1586"/>
<keyword evidence="1" id="KW-0812">Transmembrane</keyword>
<dbReference type="eggNOG" id="arCOG11708">
    <property type="taxonomic scope" value="Archaea"/>
</dbReference>
<accession>H8I787</accession>